<dbReference type="AlphaFoldDB" id="A0A844B5M2"/>
<proteinExistence type="predicted"/>
<accession>A0A844B5M2</accession>
<sequence>MVLVVFILLSILIGWFVPRLLVRRIPGRLAVPVAILAALALGAGAVWLGAQGFDLAGIEDADSAFARGFNAWKIMLLVAPASALQTRRELQKVTA</sequence>
<organism evidence="2 3">
    <name type="scientific">Rhodovulum strictum</name>
    <dbReference type="NCBI Taxonomy" id="58314"/>
    <lineage>
        <taxon>Bacteria</taxon>
        <taxon>Pseudomonadati</taxon>
        <taxon>Pseudomonadota</taxon>
        <taxon>Alphaproteobacteria</taxon>
        <taxon>Rhodobacterales</taxon>
        <taxon>Paracoccaceae</taxon>
        <taxon>Rhodovulum</taxon>
    </lineage>
</organism>
<evidence type="ECO:0000313" key="3">
    <source>
        <dbReference type="Proteomes" id="UP000466730"/>
    </source>
</evidence>
<dbReference type="OrthoDB" id="7873160at2"/>
<keyword evidence="1" id="KW-0812">Transmembrane</keyword>
<reference evidence="2 3" key="1">
    <citation type="submission" date="2019-11" db="EMBL/GenBank/DDBJ databases">
        <title>Draft Whole-Genome sequence of the marine photosynthetic bacterium Rhodovulum strictum DSM 11289.</title>
        <authorList>
            <person name="Kyndt J.A."/>
            <person name="Meyer T.E."/>
        </authorList>
    </citation>
    <scope>NUCLEOTIDE SEQUENCE [LARGE SCALE GENOMIC DNA]</scope>
    <source>
        <strain evidence="2 3">DSM 11289</strain>
    </source>
</reference>
<dbReference type="RefSeq" id="WP_153748816.1">
    <property type="nucleotide sequence ID" value="NZ_BAAADI010000064.1"/>
</dbReference>
<keyword evidence="3" id="KW-1185">Reference proteome</keyword>
<feature type="transmembrane region" description="Helical" evidence="1">
    <location>
        <begin position="6"/>
        <end position="22"/>
    </location>
</feature>
<protein>
    <submittedName>
        <fullName evidence="2">Uncharacterized protein</fullName>
    </submittedName>
</protein>
<keyword evidence="1" id="KW-0472">Membrane</keyword>
<feature type="transmembrane region" description="Helical" evidence="1">
    <location>
        <begin position="29"/>
        <end position="50"/>
    </location>
</feature>
<keyword evidence="1" id="KW-1133">Transmembrane helix</keyword>
<comment type="caution">
    <text evidence="2">The sequence shown here is derived from an EMBL/GenBank/DDBJ whole genome shotgun (WGS) entry which is preliminary data.</text>
</comment>
<evidence type="ECO:0000313" key="2">
    <source>
        <dbReference type="EMBL" id="MRH21511.1"/>
    </source>
</evidence>
<dbReference type="EMBL" id="WJPO01000016">
    <property type="protein sequence ID" value="MRH21511.1"/>
    <property type="molecule type" value="Genomic_DNA"/>
</dbReference>
<dbReference type="Proteomes" id="UP000466730">
    <property type="component" value="Unassembled WGS sequence"/>
</dbReference>
<gene>
    <name evidence="2" type="ORF">GH815_10945</name>
</gene>
<name>A0A844B5M2_9RHOB</name>
<evidence type="ECO:0000256" key="1">
    <source>
        <dbReference type="SAM" id="Phobius"/>
    </source>
</evidence>